<dbReference type="EMBL" id="JAOTPV010000006">
    <property type="protein sequence ID" value="KAJ4481173.1"/>
    <property type="molecule type" value="Genomic_DNA"/>
</dbReference>
<comment type="caution">
    <text evidence="1">The sequence shown here is derived from an EMBL/GenBank/DDBJ whole genome shotgun (WGS) entry which is preliminary data.</text>
</comment>
<feature type="non-terminal residue" evidence="1">
    <location>
        <position position="152"/>
    </location>
</feature>
<evidence type="ECO:0000313" key="2">
    <source>
        <dbReference type="Proteomes" id="UP001150266"/>
    </source>
</evidence>
<gene>
    <name evidence="1" type="ORF">J3R30DRAFT_3287511</name>
</gene>
<dbReference type="AlphaFoldDB" id="A0A9W9DQH8"/>
<evidence type="ECO:0000313" key="1">
    <source>
        <dbReference type="EMBL" id="KAJ4481173.1"/>
    </source>
</evidence>
<proteinExistence type="predicted"/>
<protein>
    <submittedName>
        <fullName evidence="1">Uncharacterized protein</fullName>
    </submittedName>
</protein>
<dbReference type="Proteomes" id="UP001150266">
    <property type="component" value="Unassembled WGS sequence"/>
</dbReference>
<keyword evidence="2" id="KW-1185">Reference proteome</keyword>
<name>A0A9W9DQH8_9AGAR</name>
<organism evidence="1 2">
    <name type="scientific">Lentinula aciculospora</name>
    <dbReference type="NCBI Taxonomy" id="153920"/>
    <lineage>
        <taxon>Eukaryota</taxon>
        <taxon>Fungi</taxon>
        <taxon>Dikarya</taxon>
        <taxon>Basidiomycota</taxon>
        <taxon>Agaricomycotina</taxon>
        <taxon>Agaricomycetes</taxon>
        <taxon>Agaricomycetidae</taxon>
        <taxon>Agaricales</taxon>
        <taxon>Marasmiineae</taxon>
        <taxon>Omphalotaceae</taxon>
        <taxon>Lentinula</taxon>
    </lineage>
</organism>
<dbReference type="OrthoDB" id="2588159at2759"/>
<reference evidence="1" key="1">
    <citation type="submission" date="2022-08" db="EMBL/GenBank/DDBJ databases">
        <title>A Global Phylogenomic Analysis of the Shiitake Genus Lentinula.</title>
        <authorList>
            <consortium name="DOE Joint Genome Institute"/>
            <person name="Sierra-Patev S."/>
            <person name="Min B."/>
            <person name="Naranjo-Ortiz M."/>
            <person name="Looney B."/>
            <person name="Konkel Z."/>
            <person name="Slot J.C."/>
            <person name="Sakamoto Y."/>
            <person name="Steenwyk J.L."/>
            <person name="Rokas A."/>
            <person name="Carro J."/>
            <person name="Camarero S."/>
            <person name="Ferreira P."/>
            <person name="Molpeceres G."/>
            <person name="Ruiz-Duenas F.J."/>
            <person name="Serrano A."/>
            <person name="Henrissat B."/>
            <person name="Drula E."/>
            <person name="Hughes K.W."/>
            <person name="Mata J.L."/>
            <person name="Ishikawa N.K."/>
            <person name="Vargas-Isla R."/>
            <person name="Ushijima S."/>
            <person name="Smith C.A."/>
            <person name="Ahrendt S."/>
            <person name="Andreopoulos W."/>
            <person name="He G."/>
            <person name="Labutti K."/>
            <person name="Lipzen A."/>
            <person name="Ng V."/>
            <person name="Riley R."/>
            <person name="Sandor L."/>
            <person name="Barry K."/>
            <person name="Martinez A.T."/>
            <person name="Xiao Y."/>
            <person name="Gibbons J.G."/>
            <person name="Terashima K."/>
            <person name="Grigoriev I.V."/>
            <person name="Hibbett D.S."/>
        </authorList>
    </citation>
    <scope>NUCLEOTIDE SEQUENCE</scope>
    <source>
        <strain evidence="1">JLM2183</strain>
    </source>
</reference>
<accession>A0A9W9DQH8</accession>
<sequence length="152" mass="16760">NQTFDYGTTFNWGKFTEDYQDTLTSLYIDYMPDFSKWSHSIGLSYSNQPAYNFRLDTAASAAIPDTPEIESFGIPTLDTARQFTGGVHLGNRNLFCSEIGARAGEAKSMRMAELLLDVNSQYAGGVNVVMLHGFAYSGSYTNTTWPGVTTFG</sequence>